<dbReference type="HOGENOM" id="CLU_006770_1_0_1"/>
<evidence type="ECO:0000313" key="7">
    <source>
        <dbReference type="EMBL" id="KIW65062.1"/>
    </source>
</evidence>
<dbReference type="STRING" id="5601.A0A0D2DSC6"/>
<keyword evidence="4 5" id="KW-0788">Thiol protease</keyword>
<feature type="active site" evidence="5">
    <location>
        <position position="366"/>
    </location>
</feature>
<dbReference type="Pfam" id="PF01067">
    <property type="entry name" value="Calpain_III"/>
    <property type="match status" value="1"/>
</dbReference>
<feature type="active site" evidence="5">
    <location>
        <position position="386"/>
    </location>
</feature>
<name>A0A0D2DSC6_9EURO</name>
<protein>
    <recommendedName>
        <fullName evidence="6">Calpain catalytic domain-containing protein</fullName>
    </recommendedName>
</protein>
<evidence type="ECO:0000256" key="1">
    <source>
        <dbReference type="ARBA" id="ARBA00010193"/>
    </source>
</evidence>
<dbReference type="InterPro" id="IPR036213">
    <property type="entry name" value="Calpain_III_sf"/>
</dbReference>
<dbReference type="CDD" id="cd00044">
    <property type="entry name" value="CysPc"/>
    <property type="match status" value="1"/>
</dbReference>
<evidence type="ECO:0000256" key="2">
    <source>
        <dbReference type="ARBA" id="ARBA00022670"/>
    </source>
</evidence>
<dbReference type="InterPro" id="IPR022683">
    <property type="entry name" value="Calpain_III"/>
</dbReference>
<organism evidence="7 8">
    <name type="scientific">Phialophora macrospora</name>
    <dbReference type="NCBI Taxonomy" id="1851006"/>
    <lineage>
        <taxon>Eukaryota</taxon>
        <taxon>Fungi</taxon>
        <taxon>Dikarya</taxon>
        <taxon>Ascomycota</taxon>
        <taxon>Pezizomycotina</taxon>
        <taxon>Eurotiomycetes</taxon>
        <taxon>Chaetothyriomycetidae</taxon>
        <taxon>Chaetothyriales</taxon>
        <taxon>Herpotrichiellaceae</taxon>
        <taxon>Phialophora</taxon>
    </lineage>
</organism>
<dbReference type="PANTHER" id="PTHR46143:SF1">
    <property type="entry name" value="CALPAIN-7"/>
    <property type="match status" value="1"/>
</dbReference>
<dbReference type="GO" id="GO:0006508">
    <property type="term" value="P:proteolysis"/>
    <property type="evidence" value="ECO:0007669"/>
    <property type="project" value="UniProtKB-KW"/>
</dbReference>
<feature type="active site" evidence="5">
    <location>
        <position position="198"/>
    </location>
</feature>
<evidence type="ECO:0000256" key="3">
    <source>
        <dbReference type="ARBA" id="ARBA00022801"/>
    </source>
</evidence>
<dbReference type="PROSITE" id="PS50203">
    <property type="entry name" value="CALPAIN_CAT"/>
    <property type="match status" value="1"/>
</dbReference>
<dbReference type="PANTHER" id="PTHR46143">
    <property type="entry name" value="CALPAIN-7"/>
    <property type="match status" value="1"/>
</dbReference>
<dbReference type="SUPFAM" id="SSF54001">
    <property type="entry name" value="Cysteine proteinases"/>
    <property type="match status" value="1"/>
</dbReference>
<keyword evidence="3 5" id="KW-0378">Hydrolase</keyword>
<dbReference type="AlphaFoldDB" id="A0A0D2DSC6"/>
<evidence type="ECO:0000313" key="8">
    <source>
        <dbReference type="Proteomes" id="UP000054266"/>
    </source>
</evidence>
<dbReference type="SMART" id="SM00720">
    <property type="entry name" value="calpain_III"/>
    <property type="match status" value="1"/>
</dbReference>
<keyword evidence="8" id="KW-1185">Reference proteome</keyword>
<keyword evidence="2 5" id="KW-0645">Protease</keyword>
<comment type="similarity">
    <text evidence="1">Belongs to the peptidase C2 family. PalB/RIM13 subfamily.</text>
</comment>
<dbReference type="Pfam" id="PF25435">
    <property type="entry name" value="PalB_C"/>
    <property type="match status" value="1"/>
</dbReference>
<evidence type="ECO:0000259" key="6">
    <source>
        <dbReference type="PROSITE" id="PS50203"/>
    </source>
</evidence>
<dbReference type="GO" id="GO:0004198">
    <property type="term" value="F:calcium-dependent cysteine-type endopeptidase activity"/>
    <property type="evidence" value="ECO:0007669"/>
    <property type="project" value="InterPro"/>
</dbReference>
<dbReference type="InterPro" id="IPR038765">
    <property type="entry name" value="Papain-like_cys_pep_sf"/>
</dbReference>
<dbReference type="Gene3D" id="2.60.120.380">
    <property type="match status" value="1"/>
</dbReference>
<sequence>MNTRLTKLEAQASAVERAVPSQTNDKAALEATIKSAELYFQALRLADNAKDKKRLDAKVNALLAQAERLKQGHDADLPTTKTARKENLQEPVSTRKLTTRENIILLEGGKLNGCKFKPWTGPPTPDEFSCRDDEAPFTDSCSLPLSAAQLESFDGWKRPRQALPSVYSHAGDPEVRDEAAVMHLPVAMDLVQDMTSDCSVVASLCALTSRTERGFPKILRTLMHPSDDTTDRLIISPNGKYIFRLYFNGCWRRVEIDDYLPSSKTNRVLHVIDRRHPRLLWPALVEKAYLKVRGGYDFPGSNSGTDLAVLTGWIPQQVFLHDHDVEPDCLWEEVVKHFNEGDLLVTIGTGKLPRREQRQLGLAAEHDYAVLDITANNDTRELLIKNPWADGDVWKGAARRRPNATGEPEAPGVDEHNAMMPGTFWMDFNSVFQYFENMYLNWNPGLFSHRQDLHFSWTQDSPTPVSNLIVDNPQFAVTASKTGEIWVLLHRHFRTGDYCEATVGKNGYISLYLYTRDGKRVLSSEGAKVRGPFVDSPNTLLRVQAIAKATYTVVVVSQNLTPGKLNFSISAFAKSPVALTEAQNEYSQKYGLSSAWTRSNAGGNSDSPNYFSNPQFQLTLNTPQKIALVLRVAQPATTTDPVTTANAAADISVKILVVFSNGSRITRLRPLDILAHSGDYRRGNAVLETELGPGTYTAICSTFETNQYAEFWLDLHYSSSAKPQPLFELPAEHAGRLHIQSARAIFHNGTNRLLAPVTALRMSRVTFIARPDAQNANNADKAHSSLFKATLEQGQGPYKSTIASSEDGDSAFSSLSSGMRMDDVDLRPDMCGPANGGLWLVLERLAPQEGEEQGNTGVRRREEVLQVDMYADERVELGAWGRGDG</sequence>
<accession>A0A0D2DSC6</accession>
<gene>
    <name evidence="7" type="ORF">PV04_07348</name>
</gene>
<evidence type="ECO:0000256" key="4">
    <source>
        <dbReference type="ARBA" id="ARBA00022807"/>
    </source>
</evidence>
<proteinExistence type="inferred from homology"/>
<dbReference type="Gene3D" id="3.90.70.10">
    <property type="entry name" value="Cysteine proteinases"/>
    <property type="match status" value="1"/>
</dbReference>
<dbReference type="SMART" id="SM00230">
    <property type="entry name" value="CysPc"/>
    <property type="match status" value="1"/>
</dbReference>
<dbReference type="InterPro" id="IPR051297">
    <property type="entry name" value="PalB/RIM13"/>
</dbReference>
<dbReference type="EMBL" id="KN846960">
    <property type="protein sequence ID" value="KIW65062.1"/>
    <property type="molecule type" value="Genomic_DNA"/>
</dbReference>
<dbReference type="Proteomes" id="UP000054266">
    <property type="component" value="Unassembled WGS sequence"/>
</dbReference>
<evidence type="ECO:0000256" key="5">
    <source>
        <dbReference type="PROSITE-ProRule" id="PRU00239"/>
    </source>
</evidence>
<feature type="domain" description="Calpain catalytic" evidence="6">
    <location>
        <begin position="115"/>
        <end position="444"/>
    </location>
</feature>
<dbReference type="InterPro" id="IPR001300">
    <property type="entry name" value="Peptidase_C2_calpain_cat"/>
</dbReference>
<dbReference type="SUPFAM" id="SSF49758">
    <property type="entry name" value="Calpain large subunit, middle domain (domain III)"/>
    <property type="match status" value="2"/>
</dbReference>
<dbReference type="Pfam" id="PF00648">
    <property type="entry name" value="Peptidase_C2"/>
    <property type="match status" value="1"/>
</dbReference>
<dbReference type="InterPro" id="IPR022682">
    <property type="entry name" value="Calpain_domain_III"/>
</dbReference>
<reference evidence="7 8" key="1">
    <citation type="submission" date="2015-01" db="EMBL/GenBank/DDBJ databases">
        <title>The Genome Sequence of Capronia semiimmersa CBS27337.</title>
        <authorList>
            <consortium name="The Broad Institute Genomics Platform"/>
            <person name="Cuomo C."/>
            <person name="de Hoog S."/>
            <person name="Gorbushina A."/>
            <person name="Stielow B."/>
            <person name="Teixiera M."/>
            <person name="Abouelleil A."/>
            <person name="Chapman S.B."/>
            <person name="Priest M."/>
            <person name="Young S.K."/>
            <person name="Wortman J."/>
            <person name="Nusbaum C."/>
            <person name="Birren B."/>
        </authorList>
    </citation>
    <scope>NUCLEOTIDE SEQUENCE [LARGE SCALE GENOMIC DNA]</scope>
    <source>
        <strain evidence="7 8">CBS 27337</strain>
    </source>
</reference>